<dbReference type="AlphaFoldDB" id="A0A1I5MEG1"/>
<dbReference type="NCBIfam" id="NF033550">
    <property type="entry name" value="transpos_ISL3"/>
    <property type="match status" value="1"/>
</dbReference>
<evidence type="ECO:0000313" key="4">
    <source>
        <dbReference type="Proteomes" id="UP000199236"/>
    </source>
</evidence>
<dbReference type="PANTHER" id="PTHR33498">
    <property type="entry name" value="TRANSPOSASE FOR INSERTION SEQUENCE ELEMENT IS1557"/>
    <property type="match status" value="1"/>
</dbReference>
<dbReference type="InterPro" id="IPR047951">
    <property type="entry name" value="Transpos_ISL3"/>
</dbReference>
<evidence type="ECO:0000313" key="3">
    <source>
        <dbReference type="EMBL" id="SFP07909.1"/>
    </source>
</evidence>
<dbReference type="Pfam" id="PF01610">
    <property type="entry name" value="DDE_Tnp_ISL3"/>
    <property type="match status" value="2"/>
</dbReference>
<organism evidence="3 4">
    <name type="scientific">Cohaesibacter marisflavi</name>
    <dbReference type="NCBI Taxonomy" id="655353"/>
    <lineage>
        <taxon>Bacteria</taxon>
        <taxon>Pseudomonadati</taxon>
        <taxon>Pseudomonadota</taxon>
        <taxon>Alphaproteobacteria</taxon>
        <taxon>Hyphomicrobiales</taxon>
        <taxon>Cohaesibacteraceae</taxon>
    </lineage>
</organism>
<feature type="domain" description="Transposase IS204/IS1001/IS1096/IS1165 zinc-finger" evidence="2">
    <location>
        <begin position="39"/>
        <end position="80"/>
    </location>
</feature>
<proteinExistence type="predicted"/>
<dbReference type="InterPro" id="IPR002560">
    <property type="entry name" value="Transposase_DDE"/>
</dbReference>
<dbReference type="STRING" id="655353.SAMN04488056_1218"/>
<evidence type="ECO:0000259" key="1">
    <source>
        <dbReference type="Pfam" id="PF01610"/>
    </source>
</evidence>
<evidence type="ECO:0000259" key="2">
    <source>
        <dbReference type="Pfam" id="PF14690"/>
    </source>
</evidence>
<dbReference type="Pfam" id="PF14690">
    <property type="entry name" value="Zn_ribbon_ISL3"/>
    <property type="match status" value="1"/>
</dbReference>
<keyword evidence="4" id="KW-1185">Reference proteome</keyword>
<sequence>MLHRFQRASLAPDGFSVGSVQIANGRVQIRLRPRSIAGLCPDCGRPSRRVQSRYLRRPADLPLCGRRVELIIEARRFWCDTVLCGRRIFCERFDDAVLASYGRRTQRLETIVHHLGLALGGRPAAAFSERLMIPVSNDTLLRVVRRRTVERTDKLSVIGIDDFAFRRGQTYGTIICDLERRQPITLLPDRTPDTSRAWLTKHPSISIVARDRGGGYGEAIAKALPDADQVADRWHLMENSSRAFLDAIGKSMRQIRQAVGSKVVDPKLLTYAGRLQYEGYLRRQETNEAIWELKKKGTSIWQIVRQTGHSRKLVRDVLRGQRLDVFRTKPSIMDSWLPWLNSRWDEGARNASALWREMKAKGFPGQRGIVSQWAQRRRLAEKAGQSGIARTPSARVIARLMTAARDDLAKSEAILVAAIEVNVPELASARKIIGNFQSMIRSKSALNLNSWLETAKNSLVSSFAGGVEKDVDAVRNAIISPWSNGQTEGQITRLKLIKRQMYGRAKLDLLQARLIGPT</sequence>
<feature type="domain" description="Transposase IS204/IS1001/IS1096/IS1165 DDE" evidence="1">
    <location>
        <begin position="158"/>
        <end position="337"/>
    </location>
</feature>
<protein>
    <submittedName>
        <fullName evidence="3">Transposase</fullName>
    </submittedName>
</protein>
<accession>A0A1I5MEG1</accession>
<dbReference type="PANTHER" id="PTHR33498:SF1">
    <property type="entry name" value="TRANSPOSASE FOR INSERTION SEQUENCE ELEMENT IS1557"/>
    <property type="match status" value="1"/>
</dbReference>
<feature type="domain" description="Transposase IS204/IS1001/IS1096/IS1165 DDE" evidence="1">
    <location>
        <begin position="398"/>
        <end position="513"/>
    </location>
</feature>
<dbReference type="InterPro" id="IPR029261">
    <property type="entry name" value="Transposase_Znf"/>
</dbReference>
<dbReference type="Proteomes" id="UP000199236">
    <property type="component" value="Unassembled WGS sequence"/>
</dbReference>
<name>A0A1I5MEG1_9HYPH</name>
<dbReference type="EMBL" id="FOVR01000021">
    <property type="protein sequence ID" value="SFP07909.1"/>
    <property type="molecule type" value="Genomic_DNA"/>
</dbReference>
<gene>
    <name evidence="3" type="ORF">SAMN04488056_1218</name>
</gene>
<dbReference type="OrthoDB" id="46712at2"/>
<reference evidence="3 4" key="1">
    <citation type="submission" date="2016-10" db="EMBL/GenBank/DDBJ databases">
        <authorList>
            <person name="de Groot N.N."/>
        </authorList>
    </citation>
    <scope>NUCLEOTIDE SEQUENCE [LARGE SCALE GENOMIC DNA]</scope>
    <source>
        <strain evidence="3 4">CGMCC 1.9157</strain>
    </source>
</reference>
<dbReference type="RefSeq" id="WP_090075529.1">
    <property type="nucleotide sequence ID" value="NZ_FOVR01000021.1"/>
</dbReference>